<dbReference type="PANTHER" id="PTHR34597">
    <property type="entry name" value="SLR1661 PROTEIN"/>
    <property type="match status" value="1"/>
</dbReference>
<dbReference type="AlphaFoldDB" id="A0A6L5WML4"/>
<evidence type="ECO:0008006" key="5">
    <source>
        <dbReference type="Google" id="ProtNLM"/>
    </source>
</evidence>
<accession>A0A6L5WML4</accession>
<comment type="caution">
    <text evidence="3">The sequence shown here is derived from an EMBL/GenBank/DDBJ whole genome shotgun (WGS) entry which is preliminary data.</text>
</comment>
<evidence type="ECO:0000313" key="3">
    <source>
        <dbReference type="EMBL" id="MSN97073.1"/>
    </source>
</evidence>
<dbReference type="InterPro" id="IPR035251">
    <property type="entry name" value="ShlB_POTRA"/>
</dbReference>
<evidence type="ECO:0000259" key="1">
    <source>
        <dbReference type="Pfam" id="PF08479"/>
    </source>
</evidence>
<name>A0A6L5WML4_9BACT</name>
<dbReference type="PANTHER" id="PTHR34597:SF3">
    <property type="entry name" value="OUTER MEMBRANE TRANSPORTER CDIB"/>
    <property type="match status" value="1"/>
</dbReference>
<feature type="domain" description="Polypeptide-transport-associated ShlB-type" evidence="1">
    <location>
        <begin position="33"/>
        <end position="100"/>
    </location>
</feature>
<dbReference type="Proteomes" id="UP000476338">
    <property type="component" value="Unassembled WGS sequence"/>
</dbReference>
<dbReference type="RefSeq" id="WP_154571322.1">
    <property type="nucleotide sequence ID" value="NZ_VWSJ01000038.1"/>
</dbReference>
<proteinExistence type="predicted"/>
<organism evidence="3 4">
    <name type="scientific">Campylobacter portucalensis</name>
    <dbReference type="NCBI Taxonomy" id="2608384"/>
    <lineage>
        <taxon>Bacteria</taxon>
        <taxon>Pseudomonadati</taxon>
        <taxon>Campylobacterota</taxon>
        <taxon>Epsilonproteobacteria</taxon>
        <taxon>Campylobacterales</taxon>
        <taxon>Campylobacteraceae</taxon>
        <taxon>Campylobacter</taxon>
    </lineage>
</organism>
<keyword evidence="4" id="KW-1185">Reference proteome</keyword>
<sequence length="218" mass="24933">MLYKAIKTKQIKRLKIFFLLIFANVIYANNFNKIDILGNHPAKSNLLNKAKKFLNKDMNQNSVSQLYSELSNKLQDDGYITAKLNIVEGNINDGNIIFDIESGKIGKIYFYDKTFSPRMIKTAFDIKEGDEFNIKHLDQGIDNLNIGGKDYKLEIVDSDKKNYSDVIIYDNGYKYPNFINMTLDNSPGSPYTKLELATQKYNLLNLNDTLGVSINTKL</sequence>
<evidence type="ECO:0000259" key="2">
    <source>
        <dbReference type="Pfam" id="PF17287"/>
    </source>
</evidence>
<dbReference type="GO" id="GO:0046819">
    <property type="term" value="P:protein secretion by the type V secretion system"/>
    <property type="evidence" value="ECO:0007669"/>
    <property type="project" value="TreeGrafter"/>
</dbReference>
<dbReference type="GO" id="GO:0098046">
    <property type="term" value="C:type V protein secretion system complex"/>
    <property type="evidence" value="ECO:0007669"/>
    <property type="project" value="TreeGrafter"/>
</dbReference>
<dbReference type="Pfam" id="PF17287">
    <property type="entry name" value="POTRA_3"/>
    <property type="match status" value="1"/>
</dbReference>
<dbReference type="InterPro" id="IPR013686">
    <property type="entry name" value="Polypept-transport_assoc_ShlB"/>
</dbReference>
<reference evidence="3 4" key="2">
    <citation type="submission" date="2020-03" db="EMBL/GenBank/DDBJ databases">
        <title>Campylobacter portucalensis sp. nov., a new species of Campylobacter isolated from the reproductive tract of bulls.</title>
        <authorList>
            <person name="Silva M.F."/>
            <person name="Pereira G."/>
            <person name="Carneiro C."/>
            <person name="Hemphill A."/>
            <person name="Mateus L."/>
            <person name="Lopes-Da-Costa L."/>
            <person name="Silva E."/>
        </authorList>
    </citation>
    <scope>NUCLEOTIDE SEQUENCE [LARGE SCALE GENOMIC DNA]</scope>
    <source>
        <strain evidence="3 4">FMV-PI01</strain>
    </source>
</reference>
<evidence type="ECO:0000313" key="4">
    <source>
        <dbReference type="Proteomes" id="UP000476338"/>
    </source>
</evidence>
<feature type="domain" description="ShlB POTRA" evidence="2">
    <location>
        <begin position="104"/>
        <end position="145"/>
    </location>
</feature>
<reference evidence="3 4" key="1">
    <citation type="submission" date="2019-09" db="EMBL/GenBank/DDBJ databases">
        <authorList>
            <person name="Silva M."/>
            <person name="Pereira G."/>
            <person name="Lopes-Da-Costa L."/>
            <person name="Silva E."/>
        </authorList>
    </citation>
    <scope>NUCLEOTIDE SEQUENCE [LARGE SCALE GENOMIC DNA]</scope>
    <source>
        <strain evidence="3 4">FMV-PI01</strain>
    </source>
</reference>
<protein>
    <recommendedName>
        <fullName evidence="5">ShlB/FhaC/HecB family hemolysin secretion/activation protein</fullName>
    </recommendedName>
</protein>
<gene>
    <name evidence="3" type="ORF">F1B92_07855</name>
</gene>
<dbReference type="Pfam" id="PF08479">
    <property type="entry name" value="POTRA_2"/>
    <property type="match status" value="1"/>
</dbReference>
<dbReference type="GO" id="GO:0008320">
    <property type="term" value="F:protein transmembrane transporter activity"/>
    <property type="evidence" value="ECO:0007669"/>
    <property type="project" value="TreeGrafter"/>
</dbReference>
<dbReference type="Gene3D" id="3.10.20.310">
    <property type="entry name" value="membrane protein fhac"/>
    <property type="match status" value="2"/>
</dbReference>
<dbReference type="EMBL" id="VWSJ01000038">
    <property type="protein sequence ID" value="MSN97073.1"/>
    <property type="molecule type" value="Genomic_DNA"/>
</dbReference>
<dbReference type="InterPro" id="IPR051544">
    <property type="entry name" value="TPS_OM_transporter"/>
</dbReference>